<dbReference type="SUPFAM" id="SSF55729">
    <property type="entry name" value="Acyl-CoA N-acyltransferases (Nat)"/>
    <property type="match status" value="1"/>
</dbReference>
<proteinExistence type="predicted"/>
<evidence type="ECO:0008006" key="4">
    <source>
        <dbReference type="Google" id="ProtNLM"/>
    </source>
</evidence>
<dbReference type="InterPro" id="IPR016181">
    <property type="entry name" value="Acyl_CoA_acyltransferase"/>
</dbReference>
<evidence type="ECO:0000313" key="2">
    <source>
        <dbReference type="EMBL" id="KAL1871384.1"/>
    </source>
</evidence>
<keyword evidence="3" id="KW-1185">Reference proteome</keyword>
<sequence>MEAEKLGKRVARRERKEEKRSQRYLDPQYKRVNTAYMHQLSPKNPGRLSVGNGQLPGQITMAFSGSQRGDQRQPRISCFLRPTERGDLPQILEIYNWEVAFGRQALDSKPLTLQDIQRVFSDCEAAGTPFIVAVQGTNPLAPISGREAFAPVHPRGSYQQPRRPDHHVGGTALASKILGFGLITLPSAGLAGNSHTSVGRFNGKLQFYVEDRSRRLGIGRCILHRLLRCCSKFLLDADWYEWYNPYESRACAEPGYNVRDYARVFVEMASFKGDPDFSWSKKLLEEMKFLYVNTTDLTRKVIHDAKGGWFDNTVWQHDCGGPDDVRECD</sequence>
<gene>
    <name evidence="2" type="ORF">Daus18300_004751</name>
</gene>
<reference evidence="2 3" key="1">
    <citation type="journal article" date="2024" name="IMA Fungus">
        <title>IMA Genome - F19 : A genome assembly and annotation guide to empower mycologists, including annotated draft genome sequences of Ceratocystis pirilliformis, Diaporthe australafricana, Fusarium ophioides, Paecilomyces lecythidis, and Sporothrix stenoceras.</title>
        <authorList>
            <person name="Aylward J."/>
            <person name="Wilson A.M."/>
            <person name="Visagie C.M."/>
            <person name="Spraker J."/>
            <person name="Barnes I."/>
            <person name="Buitendag C."/>
            <person name="Ceriani C."/>
            <person name="Del Mar Angel L."/>
            <person name="du Plessis D."/>
            <person name="Fuchs T."/>
            <person name="Gasser K."/>
            <person name="Kramer D."/>
            <person name="Li W."/>
            <person name="Munsamy K."/>
            <person name="Piso A."/>
            <person name="Price J.L."/>
            <person name="Sonnekus B."/>
            <person name="Thomas C."/>
            <person name="van der Nest A."/>
            <person name="van Dijk A."/>
            <person name="van Heerden A."/>
            <person name="van Vuuren N."/>
            <person name="Yilmaz N."/>
            <person name="Duong T.A."/>
            <person name="van der Merwe N.A."/>
            <person name="Wingfield M.J."/>
            <person name="Wingfield B.D."/>
        </authorList>
    </citation>
    <scope>NUCLEOTIDE SEQUENCE [LARGE SCALE GENOMIC DNA]</scope>
    <source>
        <strain evidence="2 3">CMW 18300</strain>
    </source>
</reference>
<name>A0ABR3X6Z4_9PEZI</name>
<dbReference type="Gene3D" id="3.40.630.30">
    <property type="match status" value="1"/>
</dbReference>
<protein>
    <recommendedName>
        <fullName evidence="4">N-acetyltransferase domain-containing protein</fullName>
    </recommendedName>
</protein>
<comment type="caution">
    <text evidence="2">The sequence shown here is derived from an EMBL/GenBank/DDBJ whole genome shotgun (WGS) entry which is preliminary data.</text>
</comment>
<dbReference type="EMBL" id="JAWRVE010000033">
    <property type="protein sequence ID" value="KAL1871384.1"/>
    <property type="molecule type" value="Genomic_DNA"/>
</dbReference>
<evidence type="ECO:0000256" key="1">
    <source>
        <dbReference type="SAM" id="MobiDB-lite"/>
    </source>
</evidence>
<organism evidence="2 3">
    <name type="scientific">Diaporthe australafricana</name>
    <dbReference type="NCBI Taxonomy" id="127596"/>
    <lineage>
        <taxon>Eukaryota</taxon>
        <taxon>Fungi</taxon>
        <taxon>Dikarya</taxon>
        <taxon>Ascomycota</taxon>
        <taxon>Pezizomycotina</taxon>
        <taxon>Sordariomycetes</taxon>
        <taxon>Sordariomycetidae</taxon>
        <taxon>Diaporthales</taxon>
        <taxon>Diaporthaceae</taxon>
        <taxon>Diaporthe</taxon>
    </lineage>
</organism>
<dbReference type="Proteomes" id="UP001583177">
    <property type="component" value="Unassembled WGS sequence"/>
</dbReference>
<feature type="compositionally biased region" description="Basic and acidic residues" evidence="1">
    <location>
        <begin position="14"/>
        <end position="23"/>
    </location>
</feature>
<accession>A0ABR3X6Z4</accession>
<evidence type="ECO:0000313" key="3">
    <source>
        <dbReference type="Proteomes" id="UP001583177"/>
    </source>
</evidence>
<feature type="region of interest" description="Disordered" evidence="1">
    <location>
        <begin position="1"/>
        <end position="23"/>
    </location>
</feature>